<proteinExistence type="predicted"/>
<evidence type="ECO:0000259" key="2">
    <source>
        <dbReference type="SMART" id="SM00974"/>
    </source>
</evidence>
<feature type="domain" description="Bacteriophage T5 Orf172 DNA-binding" evidence="2">
    <location>
        <begin position="62"/>
        <end position="146"/>
    </location>
</feature>
<evidence type="ECO:0000313" key="3">
    <source>
        <dbReference type="EMBL" id="KAL2815422.1"/>
    </source>
</evidence>
<protein>
    <recommendedName>
        <fullName evidence="2">Bacteriophage T5 Orf172 DNA-binding domain-containing protein</fullName>
    </recommendedName>
</protein>
<feature type="compositionally biased region" description="Low complexity" evidence="1">
    <location>
        <begin position="243"/>
        <end position="253"/>
    </location>
</feature>
<feature type="compositionally biased region" description="Basic and acidic residues" evidence="1">
    <location>
        <begin position="332"/>
        <end position="347"/>
    </location>
</feature>
<dbReference type="Pfam" id="PF10544">
    <property type="entry name" value="T5orf172"/>
    <property type="match status" value="1"/>
</dbReference>
<evidence type="ECO:0000313" key="4">
    <source>
        <dbReference type="Proteomes" id="UP001610335"/>
    </source>
</evidence>
<dbReference type="InterPro" id="IPR018306">
    <property type="entry name" value="Phage_T5_Orf172_DNA-bd"/>
</dbReference>
<accession>A0ABR4HIV4</accession>
<feature type="region of interest" description="Disordered" evidence="1">
    <location>
        <begin position="191"/>
        <end position="261"/>
    </location>
</feature>
<keyword evidence="4" id="KW-1185">Reference proteome</keyword>
<dbReference type="Proteomes" id="UP001610335">
    <property type="component" value="Unassembled WGS sequence"/>
</dbReference>
<dbReference type="SMART" id="SM00974">
    <property type="entry name" value="T5orf172"/>
    <property type="match status" value="1"/>
</dbReference>
<gene>
    <name evidence="3" type="ORF">BDW59DRAFT_166828</name>
</gene>
<evidence type="ECO:0000256" key="1">
    <source>
        <dbReference type="SAM" id="MobiDB-lite"/>
    </source>
</evidence>
<organism evidence="3 4">
    <name type="scientific">Aspergillus cavernicola</name>
    <dbReference type="NCBI Taxonomy" id="176166"/>
    <lineage>
        <taxon>Eukaryota</taxon>
        <taxon>Fungi</taxon>
        <taxon>Dikarya</taxon>
        <taxon>Ascomycota</taxon>
        <taxon>Pezizomycotina</taxon>
        <taxon>Eurotiomycetes</taxon>
        <taxon>Eurotiomycetidae</taxon>
        <taxon>Eurotiales</taxon>
        <taxon>Aspergillaceae</taxon>
        <taxon>Aspergillus</taxon>
        <taxon>Aspergillus subgen. Nidulantes</taxon>
    </lineage>
</organism>
<sequence>MTITASAVMVINPIAAVAVMPQPTLTKDKCDREIDREISRRINKLEDDNPKVSNYLYIYSHKSARGFYKVGYATNWRRIRHQEHCYPGLTTYCFIYCPNAPIFEKQVHDEFSAYRHWHRCEECTTDTHTEWFDARLQDIVDSVNAWSFFARTFYHDDVKIDRNKPITPLPGFSKDPARWRKWARQQASKWMGEISDAPSPEPAEALDEGSPGYFSDSLPELSHGLDTPSTGSKTRTRYDRPTDPTTPTPTGRTQRGKYSLPEPVKIVDMSPTGTAISLLSAVDEFGSSVGEPTPPRSVDPFLSSSHQVGDAALFTGKMDPAEMSKSLRLSKPRAEDGIPRVPFDNRSHSSTPAPKNRRRKGTNQALVQNDISLARFAGVTGEVELPQEGITNLDPNEIAEMLQRVIFA</sequence>
<comment type="caution">
    <text evidence="3">The sequence shown here is derived from an EMBL/GenBank/DDBJ whole genome shotgun (WGS) entry which is preliminary data.</text>
</comment>
<feature type="region of interest" description="Disordered" evidence="1">
    <location>
        <begin position="327"/>
        <end position="363"/>
    </location>
</feature>
<name>A0ABR4HIV4_9EURO</name>
<reference evidence="3 4" key="1">
    <citation type="submission" date="2024-07" db="EMBL/GenBank/DDBJ databases">
        <title>Section-level genome sequencing and comparative genomics of Aspergillus sections Usti and Cavernicolus.</title>
        <authorList>
            <consortium name="Lawrence Berkeley National Laboratory"/>
            <person name="Nybo J.L."/>
            <person name="Vesth T.C."/>
            <person name="Theobald S."/>
            <person name="Frisvad J.C."/>
            <person name="Larsen T.O."/>
            <person name="Kjaerboelling I."/>
            <person name="Rothschild-Mancinelli K."/>
            <person name="Lyhne E.K."/>
            <person name="Kogle M.E."/>
            <person name="Barry K."/>
            <person name="Clum A."/>
            <person name="Na H."/>
            <person name="Ledsgaard L."/>
            <person name="Lin J."/>
            <person name="Lipzen A."/>
            <person name="Kuo A."/>
            <person name="Riley R."/>
            <person name="Mondo S."/>
            <person name="LaButti K."/>
            <person name="Haridas S."/>
            <person name="Pangalinan J."/>
            <person name="Salamov A.A."/>
            <person name="Simmons B.A."/>
            <person name="Magnuson J.K."/>
            <person name="Chen J."/>
            <person name="Drula E."/>
            <person name="Henrissat B."/>
            <person name="Wiebenga A."/>
            <person name="Lubbers R.J."/>
            <person name="Gomes A.C."/>
            <person name="Makela M.R."/>
            <person name="Stajich J."/>
            <person name="Grigoriev I.V."/>
            <person name="Mortensen U.H."/>
            <person name="De vries R.P."/>
            <person name="Baker S.E."/>
            <person name="Andersen M.R."/>
        </authorList>
    </citation>
    <scope>NUCLEOTIDE SEQUENCE [LARGE SCALE GENOMIC DNA]</scope>
    <source>
        <strain evidence="3 4">CBS 600.67</strain>
    </source>
</reference>
<dbReference type="EMBL" id="JBFXLS010000113">
    <property type="protein sequence ID" value="KAL2815422.1"/>
    <property type="molecule type" value="Genomic_DNA"/>
</dbReference>